<feature type="domain" description="SH2" evidence="8">
    <location>
        <begin position="70"/>
        <end position="186"/>
    </location>
</feature>
<accession>A0A3B1J2X4</accession>
<dbReference type="GO" id="GO:0035556">
    <property type="term" value="P:intracellular signal transduction"/>
    <property type="evidence" value="ECO:0007669"/>
    <property type="project" value="InterPro"/>
</dbReference>
<dbReference type="GO" id="GO:0046854">
    <property type="term" value="P:phosphatidylinositol phosphate biosynthetic process"/>
    <property type="evidence" value="ECO:0007669"/>
    <property type="project" value="TreeGrafter"/>
</dbReference>
<dbReference type="GO" id="GO:0009968">
    <property type="term" value="P:negative regulation of signal transduction"/>
    <property type="evidence" value="ECO:0007669"/>
    <property type="project" value="UniProtKB-KW"/>
</dbReference>
<evidence type="ECO:0000256" key="6">
    <source>
        <dbReference type="ARBA" id="ARBA00022999"/>
    </source>
</evidence>
<keyword evidence="5" id="KW-0833">Ubl conjugation pathway</keyword>
<dbReference type="SMART" id="SM00252">
    <property type="entry name" value="SH2"/>
    <property type="match status" value="1"/>
</dbReference>
<dbReference type="PROSITE" id="PS50001">
    <property type="entry name" value="SH2"/>
    <property type="match status" value="1"/>
</dbReference>
<evidence type="ECO:0000259" key="9">
    <source>
        <dbReference type="PROSITE" id="PS50225"/>
    </source>
</evidence>
<dbReference type="InterPro" id="IPR035887">
    <property type="entry name" value="CIS_SH2"/>
</dbReference>
<dbReference type="SUPFAM" id="SSF55550">
    <property type="entry name" value="SH2 domain"/>
    <property type="match status" value="1"/>
</dbReference>
<organism evidence="10 11">
    <name type="scientific">Astyanax mexicanus</name>
    <name type="common">Blind cave fish</name>
    <name type="synonym">Astyanax fasciatus mexicanus</name>
    <dbReference type="NCBI Taxonomy" id="7994"/>
    <lineage>
        <taxon>Eukaryota</taxon>
        <taxon>Metazoa</taxon>
        <taxon>Chordata</taxon>
        <taxon>Craniata</taxon>
        <taxon>Vertebrata</taxon>
        <taxon>Euteleostomi</taxon>
        <taxon>Actinopterygii</taxon>
        <taxon>Neopterygii</taxon>
        <taxon>Teleostei</taxon>
        <taxon>Ostariophysi</taxon>
        <taxon>Characiformes</taxon>
        <taxon>Characoidei</taxon>
        <taxon>Acestrorhamphidae</taxon>
        <taxon>Acestrorhamphinae</taxon>
        <taxon>Astyanax</taxon>
    </lineage>
</organism>
<keyword evidence="4" id="KW-0734">Signal transduction inhibitor</keyword>
<evidence type="ECO:0000256" key="7">
    <source>
        <dbReference type="PROSITE-ProRule" id="PRU00191"/>
    </source>
</evidence>
<evidence type="ECO:0000256" key="4">
    <source>
        <dbReference type="ARBA" id="ARBA00022700"/>
    </source>
</evidence>
<dbReference type="SMART" id="SM00969">
    <property type="entry name" value="SOCS_box"/>
    <property type="match status" value="1"/>
</dbReference>
<dbReference type="PANTHER" id="PTHR10155">
    <property type="entry name" value="PHOSPHATIDYLINOSITOL 3-KINASE REGULATORY SUBUNIT"/>
    <property type="match status" value="1"/>
</dbReference>
<dbReference type="SMART" id="SM00253">
    <property type="entry name" value="SOCS"/>
    <property type="match status" value="1"/>
</dbReference>
<dbReference type="InParanoid" id="A0A3B1J2X4"/>
<name>A0A3B1J2X4_ASTMX</name>
<dbReference type="CDD" id="cd10718">
    <property type="entry name" value="SH2_CIS"/>
    <property type="match status" value="1"/>
</dbReference>
<keyword evidence="6 7" id="KW-0727">SH2 domain</keyword>
<protein>
    <recommendedName>
        <fullName evidence="2">Cytokine-inducible SH2-containing protein</fullName>
    </recommendedName>
</protein>
<dbReference type="Gene3D" id="3.30.505.10">
    <property type="entry name" value="SH2 domain"/>
    <property type="match status" value="1"/>
</dbReference>
<dbReference type="InterPro" id="IPR036036">
    <property type="entry name" value="SOCS_box-like_dom_sf"/>
</dbReference>
<dbReference type="FunFam" id="3.30.505.10:FF:000094">
    <property type="entry name" value="Cytokine-inducible SH2-containing protein"/>
    <property type="match status" value="1"/>
</dbReference>
<dbReference type="InterPro" id="IPR036860">
    <property type="entry name" value="SH2_dom_sf"/>
</dbReference>
<comment type="pathway">
    <text evidence="1">Protein modification; protein ubiquitination.</text>
</comment>
<dbReference type="KEGG" id="amex:103024017"/>
<dbReference type="GO" id="GO:0016567">
    <property type="term" value="P:protein ubiquitination"/>
    <property type="evidence" value="ECO:0007669"/>
    <property type="project" value="UniProtKB-UniPathway"/>
</dbReference>
<dbReference type="UniPathway" id="UPA00143"/>
<dbReference type="InterPro" id="IPR000980">
    <property type="entry name" value="SH2"/>
</dbReference>
<dbReference type="PRINTS" id="PR00401">
    <property type="entry name" value="SH2DOMAIN"/>
</dbReference>
<dbReference type="Pfam" id="PF07525">
    <property type="entry name" value="SOCS_box"/>
    <property type="match status" value="1"/>
</dbReference>
<dbReference type="GO" id="GO:0005942">
    <property type="term" value="C:phosphatidylinositol 3-kinase complex"/>
    <property type="evidence" value="ECO:0007669"/>
    <property type="project" value="TreeGrafter"/>
</dbReference>
<evidence type="ECO:0000256" key="3">
    <source>
        <dbReference type="ARBA" id="ARBA00022604"/>
    </source>
</evidence>
<dbReference type="Pfam" id="PF00017">
    <property type="entry name" value="SH2"/>
    <property type="match status" value="1"/>
</dbReference>
<dbReference type="PROSITE" id="PS50225">
    <property type="entry name" value="SOCS"/>
    <property type="match status" value="1"/>
</dbReference>
<evidence type="ECO:0000259" key="8">
    <source>
        <dbReference type="PROSITE" id="PS50001"/>
    </source>
</evidence>
<evidence type="ECO:0000256" key="5">
    <source>
        <dbReference type="ARBA" id="ARBA00022786"/>
    </source>
</evidence>
<dbReference type="STRING" id="7994.ENSAMXP00000035689"/>
<dbReference type="GeneID" id="103024017"/>
<keyword evidence="3" id="KW-0341">Growth regulation</keyword>
<reference evidence="11" key="2">
    <citation type="journal article" date="2014" name="Nat. Commun.">
        <title>The cavefish genome reveals candidate genes for eye loss.</title>
        <authorList>
            <person name="McGaugh S.E."/>
            <person name="Gross J.B."/>
            <person name="Aken B."/>
            <person name="Blin M."/>
            <person name="Borowsky R."/>
            <person name="Chalopin D."/>
            <person name="Hinaux H."/>
            <person name="Jeffery W.R."/>
            <person name="Keene A."/>
            <person name="Ma L."/>
            <person name="Minx P."/>
            <person name="Murphy D."/>
            <person name="O'Quin K.E."/>
            <person name="Retaux S."/>
            <person name="Rohner N."/>
            <person name="Searle S.M."/>
            <person name="Stahl B.A."/>
            <person name="Tabin C."/>
            <person name="Volff J.N."/>
            <person name="Yoshizawa M."/>
            <person name="Warren W.C."/>
        </authorList>
    </citation>
    <scope>NUCLEOTIDE SEQUENCE [LARGE SCALE GENOMIC DNA]</scope>
    <source>
        <strain evidence="11">female</strain>
    </source>
</reference>
<dbReference type="SUPFAM" id="SSF158235">
    <property type="entry name" value="SOCS box-like"/>
    <property type="match status" value="1"/>
</dbReference>
<dbReference type="RefSeq" id="XP_007247774.2">
    <property type="nucleotide sequence ID" value="XM_007247712.4"/>
</dbReference>
<dbReference type="Gene3D" id="1.10.750.20">
    <property type="entry name" value="SOCS box"/>
    <property type="match status" value="1"/>
</dbReference>
<evidence type="ECO:0000256" key="2">
    <source>
        <dbReference type="ARBA" id="ARBA00021548"/>
    </source>
</evidence>
<keyword evidence="11" id="KW-1185">Reference proteome</keyword>
<dbReference type="Proteomes" id="UP000018467">
    <property type="component" value="Unassembled WGS sequence"/>
</dbReference>
<feature type="domain" description="SOCS box" evidence="9">
    <location>
        <begin position="181"/>
        <end position="229"/>
    </location>
</feature>
<evidence type="ECO:0000256" key="1">
    <source>
        <dbReference type="ARBA" id="ARBA00004906"/>
    </source>
</evidence>
<dbReference type="GeneTree" id="ENSGT00940000157392"/>
<evidence type="ECO:0000313" key="11">
    <source>
        <dbReference type="Proteomes" id="UP000018467"/>
    </source>
</evidence>
<proteinExistence type="predicted"/>
<evidence type="ECO:0000313" key="10">
    <source>
        <dbReference type="Ensembl" id="ENSAMXP00000035689.1"/>
    </source>
</evidence>
<dbReference type="InterPro" id="IPR001496">
    <property type="entry name" value="SOCS_box"/>
</dbReference>
<reference evidence="10" key="4">
    <citation type="submission" date="2025-09" db="UniProtKB">
        <authorList>
            <consortium name="Ensembl"/>
        </authorList>
    </citation>
    <scope>IDENTIFICATION</scope>
</reference>
<dbReference type="Bgee" id="ENSAMXG00000041177">
    <property type="expression patterns" value="Expressed in camera-type eye and 13 other cell types or tissues"/>
</dbReference>
<dbReference type="AlphaFoldDB" id="A0A3B1J2X4"/>
<reference evidence="10" key="3">
    <citation type="submission" date="2025-08" db="UniProtKB">
        <authorList>
            <consortium name="Ensembl"/>
        </authorList>
    </citation>
    <scope>IDENTIFICATION</scope>
</reference>
<dbReference type="GO" id="GO:0046935">
    <property type="term" value="F:1-phosphatidylinositol-3-kinase regulator activity"/>
    <property type="evidence" value="ECO:0007669"/>
    <property type="project" value="TreeGrafter"/>
</dbReference>
<dbReference type="Ensembl" id="ENSAMXT00000039158.1">
    <property type="protein sequence ID" value="ENSAMXP00000035689.1"/>
    <property type="gene ID" value="ENSAMXG00000041177.1"/>
</dbReference>
<sequence length="230" mass="25687">MLLCLPRPPLPGPSSVMVSGRMRVPNDGSESDDRCNQLIPVQPITPQSWDPTEDLRCITTAFQHLHASGWYWGSISASEARDALSNMVEGTFLVRDSSHPHYMLTLSVKTARGPTNVRIEYSGGHFRLDSTSPARPRLLSFPTVPGLVQHYLGTGGKEKKERGNKGEEVPVALKDSAIVMKLRQPLHSPKNFPSLQHLTRLAINRHTDRPAQLPLPRLLLLYLQDYPFQV</sequence>
<dbReference type="PANTHER" id="PTHR10155:SF9">
    <property type="entry name" value="CYTOKINE-INDUCIBLE SH2-CONTAINING PROTEIN"/>
    <property type="match status" value="1"/>
</dbReference>
<reference evidence="11" key="1">
    <citation type="submission" date="2013-03" db="EMBL/GenBank/DDBJ databases">
        <authorList>
            <person name="Jeffery W."/>
            <person name="Warren W."/>
            <person name="Wilson R.K."/>
        </authorList>
    </citation>
    <scope>NUCLEOTIDE SEQUENCE</scope>
    <source>
        <strain evidence="11">female</strain>
    </source>
</reference>